<protein>
    <recommendedName>
        <fullName evidence="2">PD-(D/E)XK endonuclease-like domain-containing protein</fullName>
    </recommendedName>
</protein>
<evidence type="ECO:0008006" key="2">
    <source>
        <dbReference type="Google" id="ProtNLM"/>
    </source>
</evidence>
<accession>A0A0F9E086</accession>
<dbReference type="EMBL" id="LAZR01026858">
    <property type="protein sequence ID" value="KKL67433.1"/>
    <property type="molecule type" value="Genomic_DNA"/>
</dbReference>
<proteinExistence type="predicted"/>
<reference evidence="1" key="1">
    <citation type="journal article" date="2015" name="Nature">
        <title>Complex archaea that bridge the gap between prokaryotes and eukaryotes.</title>
        <authorList>
            <person name="Spang A."/>
            <person name="Saw J.H."/>
            <person name="Jorgensen S.L."/>
            <person name="Zaremba-Niedzwiedzka K."/>
            <person name="Martijn J."/>
            <person name="Lind A.E."/>
            <person name="van Eijk R."/>
            <person name="Schleper C."/>
            <person name="Guy L."/>
            <person name="Ettema T.J."/>
        </authorList>
    </citation>
    <scope>NUCLEOTIDE SEQUENCE</scope>
</reference>
<gene>
    <name evidence="1" type="ORF">LCGC14_2135030</name>
</gene>
<sequence length="327" mass="38674">MPPRTRLPNKYEKYFEAKPTEWHRNIIGEYHVSAIGVNHQNLEQNEHSGPSLRDIFYEYTNPLPNSATTRGNFKMGNIMHKYVQDDAKANRPCIVEFPLVKPFTSGDQTIKVFGSIDLIEFDKEPDKDGIATITLVDLKSASDYTYPFGPEKLNPTHQDQVMIYAYWLQNWILNPKVMKISKIRIVYMNKHEAYCGEIDIPYNNDEALGIWVNFISRCFELDKKLWEFITIQEEWIDIEQHDGGKEYRIELNNCLPRKEPHHWSKFSKYRFRSRDNVIFDEDVRTHSIEEIEEFYTRDTGKKPYYRGKHTKAFDIYAYGFKLSGDEL</sequence>
<comment type="caution">
    <text evidence="1">The sequence shown here is derived from an EMBL/GenBank/DDBJ whole genome shotgun (WGS) entry which is preliminary data.</text>
</comment>
<dbReference type="InterPro" id="IPR011604">
    <property type="entry name" value="PDDEXK-like_dom_sf"/>
</dbReference>
<dbReference type="Gene3D" id="3.90.320.10">
    <property type="match status" value="1"/>
</dbReference>
<dbReference type="AlphaFoldDB" id="A0A0F9E086"/>
<organism evidence="1">
    <name type="scientific">marine sediment metagenome</name>
    <dbReference type="NCBI Taxonomy" id="412755"/>
    <lineage>
        <taxon>unclassified sequences</taxon>
        <taxon>metagenomes</taxon>
        <taxon>ecological metagenomes</taxon>
    </lineage>
</organism>
<name>A0A0F9E086_9ZZZZ</name>
<evidence type="ECO:0000313" key="1">
    <source>
        <dbReference type="EMBL" id="KKL67433.1"/>
    </source>
</evidence>